<evidence type="ECO:0000313" key="1">
    <source>
        <dbReference type="EMBL" id="SGY37809.1"/>
    </source>
</evidence>
<dbReference type="EMBL" id="FQNC01000042">
    <property type="protein sequence ID" value="SGY37809.1"/>
    <property type="molecule type" value="Genomic_DNA"/>
</dbReference>
<accession>A0A2X0P2Y7</accession>
<dbReference type="Proteomes" id="UP000249464">
    <property type="component" value="Unassembled WGS sequence"/>
</dbReference>
<reference evidence="1 2" key="1">
    <citation type="submission" date="2016-11" db="EMBL/GenBank/DDBJ databases">
        <authorList>
            <person name="Jaros S."/>
            <person name="Januszkiewicz K."/>
            <person name="Wedrychowicz H."/>
        </authorList>
    </citation>
    <scope>NUCLEOTIDE SEQUENCE [LARGE SCALE GENOMIC DNA]</scope>
</reference>
<dbReference type="STRING" id="796604.A0A2X0P2Y7"/>
<evidence type="ECO:0000313" key="2">
    <source>
        <dbReference type="Proteomes" id="UP000249464"/>
    </source>
</evidence>
<organism evidence="1 2">
    <name type="scientific">Microbotryum silenes-dioicae</name>
    <dbReference type="NCBI Taxonomy" id="796604"/>
    <lineage>
        <taxon>Eukaryota</taxon>
        <taxon>Fungi</taxon>
        <taxon>Dikarya</taxon>
        <taxon>Basidiomycota</taxon>
        <taxon>Pucciniomycotina</taxon>
        <taxon>Microbotryomycetes</taxon>
        <taxon>Microbotryales</taxon>
        <taxon>Microbotryaceae</taxon>
        <taxon>Microbotryum</taxon>
    </lineage>
</organism>
<sequence length="254" mass="28200">MYQRNVLSAAPDCGAHVPIRSYKKPSPLCPGPKVVATDGSAVPWACSSARCWAPRGSTLFFLPLAPGSNRAQTPQAHVSIRDDLGPQTAVCTHCKARHWECERAKSTGHFSTCCSQGKVRLPPPPQPNLEYRLLFEGSDSAKTFRGNTRSYNNALSFTSLAAHFDQTRLGQHRALYDAACFACLFRVFGRLYHRFGAMIPAVNQRPTFAQTWLIEPAEATDTRLGTRRRRVLTLTVHVGIILEQTKKSLKHLLQ</sequence>
<name>A0A2X0P2Y7_9BASI</name>
<gene>
    <name evidence="1" type="primary">BQ5605_C003g01891</name>
    <name evidence="1" type="ORF">BQ5605_C003G01891</name>
</gene>
<proteinExistence type="predicted"/>
<protein>
    <submittedName>
        <fullName evidence="1">BQ5605_C003g01891 protein</fullName>
    </submittedName>
</protein>
<keyword evidence="2" id="KW-1185">Reference proteome</keyword>
<dbReference type="AlphaFoldDB" id="A0A2X0P2Y7"/>